<accession>A0A9J6DGL3</accession>
<reference evidence="1" key="1">
    <citation type="journal article" date="2020" name="Cell">
        <title>Large-Scale Comparative Analyses of Tick Genomes Elucidate Their Genetic Diversity and Vector Capacities.</title>
        <authorList>
            <consortium name="Tick Genome and Microbiome Consortium (TIGMIC)"/>
            <person name="Jia N."/>
            <person name="Wang J."/>
            <person name="Shi W."/>
            <person name="Du L."/>
            <person name="Sun Y."/>
            <person name="Zhan W."/>
            <person name="Jiang J.F."/>
            <person name="Wang Q."/>
            <person name="Zhang B."/>
            <person name="Ji P."/>
            <person name="Bell-Sakyi L."/>
            <person name="Cui X.M."/>
            <person name="Yuan T.T."/>
            <person name="Jiang B.G."/>
            <person name="Yang W.F."/>
            <person name="Lam T.T."/>
            <person name="Chang Q.C."/>
            <person name="Ding S.J."/>
            <person name="Wang X.J."/>
            <person name="Zhu J.G."/>
            <person name="Ruan X.D."/>
            <person name="Zhao L."/>
            <person name="Wei J.T."/>
            <person name="Ye R.Z."/>
            <person name="Que T.C."/>
            <person name="Du C.H."/>
            <person name="Zhou Y.H."/>
            <person name="Cheng J.X."/>
            <person name="Dai P.F."/>
            <person name="Guo W.B."/>
            <person name="Han X.H."/>
            <person name="Huang E.J."/>
            <person name="Li L.F."/>
            <person name="Wei W."/>
            <person name="Gao Y.C."/>
            <person name="Liu J.Z."/>
            <person name="Shao H.Z."/>
            <person name="Wang X."/>
            <person name="Wang C.C."/>
            <person name="Yang T.C."/>
            <person name="Huo Q.B."/>
            <person name="Li W."/>
            <person name="Chen H.Y."/>
            <person name="Chen S.E."/>
            <person name="Zhou L.G."/>
            <person name="Ni X.B."/>
            <person name="Tian J.H."/>
            <person name="Sheng Y."/>
            <person name="Liu T."/>
            <person name="Pan Y.S."/>
            <person name="Xia L.Y."/>
            <person name="Li J."/>
            <person name="Zhao F."/>
            <person name="Cao W.C."/>
        </authorList>
    </citation>
    <scope>NUCLEOTIDE SEQUENCE</scope>
    <source>
        <strain evidence="1">Rmic-2018</strain>
    </source>
</reference>
<comment type="caution">
    <text evidence="1">The sequence shown here is derived from an EMBL/GenBank/DDBJ whole genome shotgun (WGS) entry which is preliminary data.</text>
</comment>
<dbReference type="Proteomes" id="UP000821866">
    <property type="component" value="Chromosome 7"/>
</dbReference>
<reference evidence="1" key="2">
    <citation type="submission" date="2021-09" db="EMBL/GenBank/DDBJ databases">
        <authorList>
            <person name="Jia N."/>
            <person name="Wang J."/>
            <person name="Shi W."/>
            <person name="Du L."/>
            <person name="Sun Y."/>
            <person name="Zhan W."/>
            <person name="Jiang J."/>
            <person name="Wang Q."/>
            <person name="Zhang B."/>
            <person name="Ji P."/>
            <person name="Sakyi L.B."/>
            <person name="Cui X."/>
            <person name="Yuan T."/>
            <person name="Jiang B."/>
            <person name="Yang W."/>
            <person name="Lam T.T.-Y."/>
            <person name="Chang Q."/>
            <person name="Ding S."/>
            <person name="Wang X."/>
            <person name="Zhu J."/>
            <person name="Ruan X."/>
            <person name="Zhao L."/>
            <person name="Wei J."/>
            <person name="Que T."/>
            <person name="Du C."/>
            <person name="Cheng J."/>
            <person name="Dai P."/>
            <person name="Han X."/>
            <person name="Huang E."/>
            <person name="Gao Y."/>
            <person name="Liu J."/>
            <person name="Shao H."/>
            <person name="Ye R."/>
            <person name="Li L."/>
            <person name="Wei W."/>
            <person name="Wang X."/>
            <person name="Wang C."/>
            <person name="Huo Q."/>
            <person name="Li W."/>
            <person name="Guo W."/>
            <person name="Chen H."/>
            <person name="Chen S."/>
            <person name="Zhou L."/>
            <person name="Zhou L."/>
            <person name="Ni X."/>
            <person name="Tian J."/>
            <person name="Zhou Y."/>
            <person name="Sheng Y."/>
            <person name="Liu T."/>
            <person name="Pan Y."/>
            <person name="Xia L."/>
            <person name="Li J."/>
            <person name="Zhao F."/>
            <person name="Cao W."/>
        </authorList>
    </citation>
    <scope>NUCLEOTIDE SEQUENCE</scope>
    <source>
        <strain evidence="1">Rmic-2018</strain>
        <tissue evidence="1">Larvae</tissue>
    </source>
</reference>
<dbReference type="VEuPathDB" id="VectorBase:LOC119174183"/>
<organism evidence="1 2">
    <name type="scientific">Rhipicephalus microplus</name>
    <name type="common">Cattle tick</name>
    <name type="synonym">Boophilus microplus</name>
    <dbReference type="NCBI Taxonomy" id="6941"/>
    <lineage>
        <taxon>Eukaryota</taxon>
        <taxon>Metazoa</taxon>
        <taxon>Ecdysozoa</taxon>
        <taxon>Arthropoda</taxon>
        <taxon>Chelicerata</taxon>
        <taxon>Arachnida</taxon>
        <taxon>Acari</taxon>
        <taxon>Parasitiformes</taxon>
        <taxon>Ixodida</taxon>
        <taxon>Ixodoidea</taxon>
        <taxon>Ixodidae</taxon>
        <taxon>Rhipicephalinae</taxon>
        <taxon>Rhipicephalus</taxon>
        <taxon>Boophilus</taxon>
    </lineage>
</organism>
<evidence type="ECO:0000313" key="2">
    <source>
        <dbReference type="Proteomes" id="UP000821866"/>
    </source>
</evidence>
<gene>
    <name evidence="1" type="ORF">HPB51_012558</name>
</gene>
<dbReference type="EMBL" id="JABSTU010000009">
    <property type="protein sequence ID" value="KAH8021163.1"/>
    <property type="molecule type" value="Genomic_DNA"/>
</dbReference>
<dbReference type="AlphaFoldDB" id="A0A9J6DGL3"/>
<evidence type="ECO:0000313" key="1">
    <source>
        <dbReference type="EMBL" id="KAH8021163.1"/>
    </source>
</evidence>
<keyword evidence="2" id="KW-1185">Reference proteome</keyword>
<proteinExistence type="predicted"/>
<protein>
    <submittedName>
        <fullName evidence="1">Uncharacterized protein</fullName>
    </submittedName>
</protein>
<sequence>MSRVLADFRAGSDVVVVVEPDMSEVSLAMALKKKPVGGSGGASQLHYEVSSFLSFIRHEVERVADSASTKMVDRPYHNRDTEWLDSRELCFCLLDELRLTLRLTGRFSDIPVDKNHCRSSDNRRFHIALELWWTALRVTDIVMSSHLLRGAEISFCDLGGFGQNAVFAQVAVLFLADLCCLSSRFFQSRGVVPQESERAFPCTCVHDAWAMAADLIGRRHEHFVEEVRPPPSLFLTFD</sequence>
<name>A0A9J6DGL3_RHIMP</name>